<sequence length="153" mass="16296">MAQNQPRGAFPQDTDEYGNTIRQTDEGGYGSYQTGGTTTTGGLGTCTGKGVAIGHRERGHLGVHHDNDGSSSSSSEDEGKGTRKKGIKEKIKEKIPGVGHRDEDRPHYTGTTPGGPGGYGVAGEGQYQREHGHEKKGMMEKIKEKLPGQHGHN</sequence>
<evidence type="ECO:0008006" key="6">
    <source>
        <dbReference type="Google" id="ProtNLM"/>
    </source>
</evidence>
<evidence type="ECO:0000256" key="1">
    <source>
        <dbReference type="ARBA" id="ARBA00008403"/>
    </source>
</evidence>
<dbReference type="Proteomes" id="UP000827721">
    <property type="component" value="Unassembled WGS sequence"/>
</dbReference>
<comment type="similarity">
    <text evidence="1 2">Belongs to the plant dehydrin family.</text>
</comment>
<dbReference type="Pfam" id="PF00257">
    <property type="entry name" value="Dehydrin"/>
    <property type="match status" value="1"/>
</dbReference>
<evidence type="ECO:0000313" key="5">
    <source>
        <dbReference type="Proteomes" id="UP000827721"/>
    </source>
</evidence>
<feature type="compositionally biased region" description="Basic and acidic residues" evidence="3">
    <location>
        <begin position="88"/>
        <end position="107"/>
    </location>
</feature>
<dbReference type="EMBL" id="JAFEMO010000008">
    <property type="protein sequence ID" value="KAH7566353.1"/>
    <property type="molecule type" value="Genomic_DNA"/>
</dbReference>
<evidence type="ECO:0000256" key="3">
    <source>
        <dbReference type="SAM" id="MobiDB-lite"/>
    </source>
</evidence>
<dbReference type="PROSITE" id="PS00823">
    <property type="entry name" value="DEHYDRIN_2"/>
    <property type="match status" value="1"/>
</dbReference>
<feature type="compositionally biased region" description="Gly residues" evidence="3">
    <location>
        <begin position="38"/>
        <end position="47"/>
    </location>
</feature>
<evidence type="ECO:0000313" key="4">
    <source>
        <dbReference type="EMBL" id="KAH7566353.1"/>
    </source>
</evidence>
<dbReference type="InterPro" id="IPR000167">
    <property type="entry name" value="Dehydrin"/>
</dbReference>
<feature type="compositionally biased region" description="Gly residues" evidence="3">
    <location>
        <begin position="112"/>
        <end position="123"/>
    </location>
</feature>
<organism evidence="4 5">
    <name type="scientific">Xanthoceras sorbifolium</name>
    <dbReference type="NCBI Taxonomy" id="99658"/>
    <lineage>
        <taxon>Eukaryota</taxon>
        <taxon>Viridiplantae</taxon>
        <taxon>Streptophyta</taxon>
        <taxon>Embryophyta</taxon>
        <taxon>Tracheophyta</taxon>
        <taxon>Spermatophyta</taxon>
        <taxon>Magnoliopsida</taxon>
        <taxon>eudicotyledons</taxon>
        <taxon>Gunneridae</taxon>
        <taxon>Pentapetalae</taxon>
        <taxon>rosids</taxon>
        <taxon>malvids</taxon>
        <taxon>Sapindales</taxon>
        <taxon>Sapindaceae</taxon>
        <taxon>Xanthoceroideae</taxon>
        <taxon>Xanthoceras</taxon>
    </lineage>
</organism>
<dbReference type="InterPro" id="IPR030513">
    <property type="entry name" value="Dehydrin_CS"/>
</dbReference>
<name>A0ABQ8HPW0_9ROSI</name>
<protein>
    <recommendedName>
        <fullName evidence="6">Dehydrin</fullName>
    </recommendedName>
</protein>
<keyword evidence="5" id="KW-1185">Reference proteome</keyword>
<gene>
    <name evidence="4" type="ORF">JRO89_XS08G0142600</name>
</gene>
<feature type="compositionally biased region" description="Basic and acidic residues" evidence="3">
    <location>
        <begin position="54"/>
        <end position="68"/>
    </location>
</feature>
<feature type="compositionally biased region" description="Basic and acidic residues" evidence="3">
    <location>
        <begin position="127"/>
        <end position="147"/>
    </location>
</feature>
<evidence type="ECO:0000256" key="2">
    <source>
        <dbReference type="RuleBase" id="RU003995"/>
    </source>
</evidence>
<proteinExistence type="inferred from homology"/>
<accession>A0ABQ8HPW0</accession>
<comment type="caution">
    <text evidence="4">The sequence shown here is derived from an EMBL/GenBank/DDBJ whole genome shotgun (WGS) entry which is preliminary data.</text>
</comment>
<feature type="region of interest" description="Disordered" evidence="3">
    <location>
        <begin position="1"/>
        <end position="153"/>
    </location>
</feature>
<reference evidence="4 5" key="1">
    <citation type="submission" date="2021-02" db="EMBL/GenBank/DDBJ databases">
        <title>Plant Genome Project.</title>
        <authorList>
            <person name="Zhang R.-G."/>
        </authorList>
    </citation>
    <scope>NUCLEOTIDE SEQUENCE [LARGE SCALE GENOMIC DNA]</scope>
    <source>
        <tissue evidence="4">Leaves</tissue>
    </source>
</reference>
<dbReference type="PANTHER" id="PTHR33346">
    <property type="entry name" value="DEHYDRIN XERO 2-RELATED"/>
    <property type="match status" value="1"/>
</dbReference>
<dbReference type="PANTHER" id="PTHR33346:SF42">
    <property type="entry name" value="DEHYDRIN XERO 1"/>
    <property type="match status" value="1"/>
</dbReference>